<dbReference type="NCBIfam" id="NF001778">
    <property type="entry name" value="PRK00513.2-4"/>
    <property type="match status" value="1"/>
</dbReference>
<reference evidence="7 8" key="1">
    <citation type="submission" date="2020-10" db="EMBL/GenBank/DDBJ databases">
        <authorList>
            <person name="Castelo-Branco R."/>
            <person name="Eusebio N."/>
            <person name="Adriana R."/>
            <person name="Vieira A."/>
            <person name="Brugerolle De Fraissinette N."/>
            <person name="Rezende De Castro R."/>
            <person name="Schneider M.P."/>
            <person name="Vasconcelos V."/>
            <person name="Leao P.N."/>
        </authorList>
    </citation>
    <scope>NUCLEOTIDE SEQUENCE [LARGE SCALE GENOMIC DNA]</scope>
    <source>
        <strain evidence="7 8">LEGE 00031</strain>
    </source>
</reference>
<proteinExistence type="inferred from homology"/>
<dbReference type="EMBL" id="JADEVV010000004">
    <property type="protein sequence ID" value="MBE9252633.1"/>
    <property type="molecule type" value="Genomic_DNA"/>
</dbReference>
<comment type="similarity">
    <text evidence="5">Belongs to the MinC family.</text>
</comment>
<name>A0ABR9VP05_9SYNC</name>
<comment type="subunit">
    <text evidence="4 5">Interacts with MinD and FtsZ.</text>
</comment>
<dbReference type="HAMAP" id="MF_00267">
    <property type="entry name" value="MinC"/>
    <property type="match status" value="1"/>
</dbReference>
<dbReference type="Pfam" id="PF03775">
    <property type="entry name" value="MinC_C"/>
    <property type="match status" value="1"/>
</dbReference>
<dbReference type="Proteomes" id="UP000658720">
    <property type="component" value="Unassembled WGS sequence"/>
</dbReference>
<comment type="function">
    <text evidence="5">Cell division inhibitor that blocks the formation of polar Z ring septums. Rapidly oscillates between the poles of the cell to destabilize FtsZ filaments that have formed before they mature into polar Z rings. Prevents FtsZ polymerization.</text>
</comment>
<dbReference type="PANTHER" id="PTHR34108">
    <property type="entry name" value="SEPTUM SITE-DETERMINING PROTEIN MINC"/>
    <property type="match status" value="1"/>
</dbReference>
<evidence type="ECO:0000259" key="6">
    <source>
        <dbReference type="Pfam" id="PF03775"/>
    </source>
</evidence>
<accession>A0ABR9VP05</accession>
<evidence type="ECO:0000256" key="1">
    <source>
        <dbReference type="ARBA" id="ARBA00022618"/>
    </source>
</evidence>
<dbReference type="InterPro" id="IPR013033">
    <property type="entry name" value="MinC"/>
</dbReference>
<feature type="domain" description="Septum formation inhibitor MinC C-terminal" evidence="6">
    <location>
        <begin position="137"/>
        <end position="232"/>
    </location>
</feature>
<evidence type="ECO:0000256" key="3">
    <source>
        <dbReference type="ARBA" id="ARBA00023306"/>
    </source>
</evidence>
<dbReference type="Gene3D" id="2.160.20.70">
    <property type="match status" value="1"/>
</dbReference>
<keyword evidence="3 5" id="KW-0131">Cell cycle</keyword>
<protein>
    <recommendedName>
        <fullName evidence="5">Probable septum site-determining protein MinC</fullName>
    </recommendedName>
</protein>
<dbReference type="InterPro" id="IPR005526">
    <property type="entry name" value="Septum_form_inhib_MinC_C"/>
</dbReference>
<evidence type="ECO:0000256" key="4">
    <source>
        <dbReference type="ARBA" id="ARBA00046874"/>
    </source>
</evidence>
<evidence type="ECO:0000313" key="8">
    <source>
        <dbReference type="Proteomes" id="UP000658720"/>
    </source>
</evidence>
<dbReference type="InterPro" id="IPR036145">
    <property type="entry name" value="MinC_C_sf"/>
</dbReference>
<dbReference type="PANTHER" id="PTHR34108:SF1">
    <property type="entry name" value="SEPTUM SITE-DETERMINING PROTEIN MINC"/>
    <property type="match status" value="1"/>
</dbReference>
<keyword evidence="2 5" id="KW-0717">Septation</keyword>
<comment type="caution">
    <text evidence="7">The sequence shown here is derived from an EMBL/GenBank/DDBJ whole genome shotgun (WGS) entry which is preliminary data.</text>
</comment>
<dbReference type="SUPFAM" id="SSF63848">
    <property type="entry name" value="Cell-division inhibitor MinC, C-terminal domain"/>
    <property type="match status" value="1"/>
</dbReference>
<keyword evidence="1 5" id="KW-0132">Cell division</keyword>
<sequence length="247" mass="27011">MSDDTPHPEWQLAPQENLIRLSLTLPTVTTAPDSPSLVFSHQQLQQSLTNYLRIMAGRWQDQTLVRLAVNNQLLDTRQLQAIAAGLKEQNLTLQWVETNRRQTAVAAASAGLSVDQTMADKPLVDPSEVPLPPKPLVVRHTLRSGGEIRHSGDVVIIGDVNPGSSIVADGDILIWGCLRGMAHAGAKGNDQAVIMILRLAACQIRIGDRLARVGADAVDRREPEIAYITSEGIRLTPVRQFQRSALF</sequence>
<evidence type="ECO:0000313" key="7">
    <source>
        <dbReference type="EMBL" id="MBE9252633.1"/>
    </source>
</evidence>
<keyword evidence="8" id="KW-1185">Reference proteome</keyword>
<evidence type="ECO:0000256" key="2">
    <source>
        <dbReference type="ARBA" id="ARBA00023210"/>
    </source>
</evidence>
<organism evidence="7 8">
    <name type="scientific">Synechocystis salina LEGE 00031</name>
    <dbReference type="NCBI Taxonomy" id="1828736"/>
    <lineage>
        <taxon>Bacteria</taxon>
        <taxon>Bacillati</taxon>
        <taxon>Cyanobacteriota</taxon>
        <taxon>Cyanophyceae</taxon>
        <taxon>Synechococcales</taxon>
        <taxon>Merismopediaceae</taxon>
        <taxon>Synechocystis</taxon>
    </lineage>
</organism>
<evidence type="ECO:0000256" key="5">
    <source>
        <dbReference type="HAMAP-Rule" id="MF_00267"/>
    </source>
</evidence>
<dbReference type="RefSeq" id="WP_190598687.1">
    <property type="nucleotide sequence ID" value="NZ_JADEVV010000004.1"/>
</dbReference>
<dbReference type="InterPro" id="IPR016098">
    <property type="entry name" value="CAP/MinC_C"/>
</dbReference>
<gene>
    <name evidence="5 7" type="primary">minC</name>
    <name evidence="7" type="ORF">IQ217_01955</name>
</gene>
<dbReference type="NCBIfam" id="TIGR01222">
    <property type="entry name" value="minC"/>
    <property type="match status" value="1"/>
</dbReference>